<dbReference type="Proteomes" id="UP001165135">
    <property type="component" value="Unassembled WGS sequence"/>
</dbReference>
<dbReference type="RefSeq" id="WP_285620204.1">
    <property type="nucleotide sequence ID" value="NZ_BSTJ01000003.1"/>
</dbReference>
<dbReference type="AlphaFoldDB" id="A0A9W6RI00"/>
<organism evidence="1 2">
    <name type="scientific">Actinoallomurus iriomotensis</name>
    <dbReference type="NCBI Taxonomy" id="478107"/>
    <lineage>
        <taxon>Bacteria</taxon>
        <taxon>Bacillati</taxon>
        <taxon>Actinomycetota</taxon>
        <taxon>Actinomycetes</taxon>
        <taxon>Streptosporangiales</taxon>
        <taxon>Thermomonosporaceae</taxon>
        <taxon>Actinoallomurus</taxon>
    </lineage>
</organism>
<name>A0A9W6RI00_9ACTN</name>
<gene>
    <name evidence="1" type="ORF">Airi01_026640</name>
</gene>
<protein>
    <submittedName>
        <fullName evidence="1">Uncharacterized protein</fullName>
    </submittedName>
</protein>
<accession>A0A9W6RI00</accession>
<evidence type="ECO:0000313" key="1">
    <source>
        <dbReference type="EMBL" id="GLY74397.1"/>
    </source>
</evidence>
<comment type="caution">
    <text evidence="1">The sequence shown here is derived from an EMBL/GenBank/DDBJ whole genome shotgun (WGS) entry which is preliminary data.</text>
</comment>
<dbReference type="EMBL" id="BSTJ01000003">
    <property type="protein sequence ID" value="GLY74397.1"/>
    <property type="molecule type" value="Genomic_DNA"/>
</dbReference>
<sequence length="367" mass="41678">MDERITAPVRLKVLLRERHWQTYRTFTAEYDKAAKKVDPSLEGAGPSRAQLHRWMSGDVKGLPYPDHCRVLEKMFPGWTAEQLFERVTDDHDTPPVGDDSAGATKAADLLETIDRQLHAPEGDVRWEPSEASSPSVSPALLHSVEGASDTARRLGRQLLELQRVLRLSDDEAAQLASLSGNIVELSMSADIDIDHEGWSRVTYRHQLLNLTDKPMTRLAREVWFENTRDRLVIGPVSDPDRHVMIQRRHDTANLSKFACQISPPLQPGDMATVGFVCEGGQFVYDHYWRNSIPRYTRQYTLRIRHQGAGQLLRCSATEEEPNGSESSAEDHLVWDYDGDDVNMTLTRDHLRPNQAITLRWDVQHESA</sequence>
<evidence type="ECO:0000313" key="2">
    <source>
        <dbReference type="Proteomes" id="UP001165135"/>
    </source>
</evidence>
<proteinExistence type="predicted"/>
<reference evidence="1" key="1">
    <citation type="submission" date="2023-03" db="EMBL/GenBank/DDBJ databases">
        <title>Actinoallomurus iriomotensis NBRC 103681.</title>
        <authorList>
            <person name="Ichikawa N."/>
            <person name="Sato H."/>
            <person name="Tonouchi N."/>
        </authorList>
    </citation>
    <scope>NUCLEOTIDE SEQUENCE</scope>
    <source>
        <strain evidence="1">NBRC 103681</strain>
    </source>
</reference>